<evidence type="ECO:0000313" key="1">
    <source>
        <dbReference type="EMBL" id="KAA8531218.1"/>
    </source>
</evidence>
<dbReference type="OrthoDB" id="16573at2759"/>
<gene>
    <name evidence="1" type="ORF">F0562_005868</name>
</gene>
<dbReference type="EMBL" id="CM018043">
    <property type="protein sequence ID" value="KAA8531218.1"/>
    <property type="molecule type" value="Genomic_DNA"/>
</dbReference>
<dbReference type="AlphaFoldDB" id="A0A5J5ALU1"/>
<name>A0A5J5ALU1_9ASTE</name>
<accession>A0A5J5ALU1</accession>
<keyword evidence="2" id="KW-1185">Reference proteome</keyword>
<reference evidence="1 2" key="1">
    <citation type="submission" date="2019-09" db="EMBL/GenBank/DDBJ databases">
        <title>A chromosome-level genome assembly of the Chinese tupelo Nyssa sinensis.</title>
        <authorList>
            <person name="Yang X."/>
            <person name="Kang M."/>
            <person name="Yang Y."/>
            <person name="Xiong H."/>
            <person name="Wang M."/>
            <person name="Zhang Z."/>
            <person name="Wang Z."/>
            <person name="Wu H."/>
            <person name="Ma T."/>
            <person name="Liu J."/>
            <person name="Xi Z."/>
        </authorList>
    </citation>
    <scope>NUCLEOTIDE SEQUENCE [LARGE SCALE GENOMIC DNA]</scope>
    <source>
        <strain evidence="1">J267</strain>
        <tissue evidence="1">Leaf</tissue>
    </source>
</reference>
<dbReference type="Proteomes" id="UP000325577">
    <property type="component" value="Linkage Group LG2"/>
</dbReference>
<sequence>MCLEWYNSCLDALNYVGRLYQGKDTADIIQSEVMQLLNGKNEDMKLLLQKDLKSGDFSGLHAECLTDTWIGKDRFNLCLV</sequence>
<evidence type="ECO:0000313" key="2">
    <source>
        <dbReference type="Proteomes" id="UP000325577"/>
    </source>
</evidence>
<proteinExistence type="predicted"/>
<protein>
    <submittedName>
        <fullName evidence="1">Uncharacterized protein</fullName>
    </submittedName>
</protein>
<organism evidence="1 2">
    <name type="scientific">Nyssa sinensis</name>
    <dbReference type="NCBI Taxonomy" id="561372"/>
    <lineage>
        <taxon>Eukaryota</taxon>
        <taxon>Viridiplantae</taxon>
        <taxon>Streptophyta</taxon>
        <taxon>Embryophyta</taxon>
        <taxon>Tracheophyta</taxon>
        <taxon>Spermatophyta</taxon>
        <taxon>Magnoliopsida</taxon>
        <taxon>eudicotyledons</taxon>
        <taxon>Gunneridae</taxon>
        <taxon>Pentapetalae</taxon>
        <taxon>asterids</taxon>
        <taxon>Cornales</taxon>
        <taxon>Nyssaceae</taxon>
        <taxon>Nyssa</taxon>
    </lineage>
</organism>